<protein>
    <recommendedName>
        <fullName evidence="2">RING-Gid-type domain-containing protein</fullName>
    </recommendedName>
</protein>
<keyword evidence="1" id="KW-0863">Zinc-finger</keyword>
<evidence type="ECO:0000256" key="1">
    <source>
        <dbReference type="PROSITE-ProRule" id="PRU01215"/>
    </source>
</evidence>
<keyword evidence="4" id="KW-1185">Reference proteome</keyword>
<gene>
    <name evidence="3" type="ORF">M9458_028488</name>
</gene>
<dbReference type="AlphaFoldDB" id="A0ABD0PQ38"/>
<dbReference type="InterPro" id="IPR045098">
    <property type="entry name" value="Fyv10_fam"/>
</dbReference>
<accession>A0ABD0PQ38</accession>
<feature type="non-terminal residue" evidence="3">
    <location>
        <position position="51"/>
    </location>
</feature>
<feature type="domain" description="RING-Gid-type" evidence="2">
    <location>
        <begin position="17"/>
        <end position="51"/>
    </location>
</feature>
<evidence type="ECO:0000313" key="3">
    <source>
        <dbReference type="EMBL" id="KAL0176158.1"/>
    </source>
</evidence>
<organism evidence="3 4">
    <name type="scientific">Cirrhinus mrigala</name>
    <name type="common">Mrigala</name>
    <dbReference type="NCBI Taxonomy" id="683832"/>
    <lineage>
        <taxon>Eukaryota</taxon>
        <taxon>Metazoa</taxon>
        <taxon>Chordata</taxon>
        <taxon>Craniata</taxon>
        <taxon>Vertebrata</taxon>
        <taxon>Euteleostomi</taxon>
        <taxon>Actinopterygii</taxon>
        <taxon>Neopterygii</taxon>
        <taxon>Teleostei</taxon>
        <taxon>Ostariophysi</taxon>
        <taxon>Cypriniformes</taxon>
        <taxon>Cyprinidae</taxon>
        <taxon>Labeoninae</taxon>
        <taxon>Labeonini</taxon>
        <taxon>Cirrhinus</taxon>
    </lineage>
</organism>
<dbReference type="PANTHER" id="PTHR12170">
    <property type="entry name" value="MACROPHAGE ERYTHROBLAST ATTACHER-RELATED"/>
    <property type="match status" value="1"/>
</dbReference>
<dbReference type="PANTHER" id="PTHR12170:SF6">
    <property type="entry name" value="E3 UBIQUITIN-PROTEIN TRANSFERASE RMND5B"/>
    <property type="match status" value="1"/>
</dbReference>
<keyword evidence="1" id="KW-0479">Metal-binding</keyword>
<name>A0ABD0PQ38_CIRMR</name>
<reference evidence="3 4" key="1">
    <citation type="submission" date="2024-05" db="EMBL/GenBank/DDBJ databases">
        <title>Genome sequencing and assembly of Indian major carp, Cirrhinus mrigala (Hamilton, 1822).</title>
        <authorList>
            <person name="Mohindra V."/>
            <person name="Chowdhury L.M."/>
            <person name="Lal K."/>
            <person name="Jena J.K."/>
        </authorList>
    </citation>
    <scope>NUCLEOTIDE SEQUENCE [LARGE SCALE GENOMIC DNA]</scope>
    <source>
        <strain evidence="3">CM1030</strain>
        <tissue evidence="3">Blood</tissue>
    </source>
</reference>
<dbReference type="EMBL" id="JAMKFB020000014">
    <property type="protein sequence ID" value="KAL0176158.1"/>
    <property type="molecule type" value="Genomic_DNA"/>
</dbReference>
<keyword evidence="1" id="KW-0862">Zinc</keyword>
<dbReference type="PROSITE" id="PS51867">
    <property type="entry name" value="ZF_RING_GID"/>
    <property type="match status" value="1"/>
</dbReference>
<proteinExistence type="predicted"/>
<dbReference type="Proteomes" id="UP001529510">
    <property type="component" value="Unassembled WGS sequence"/>
</dbReference>
<dbReference type="GO" id="GO:0008270">
    <property type="term" value="F:zinc ion binding"/>
    <property type="evidence" value="ECO:0007669"/>
    <property type="project" value="UniProtKB-KW"/>
</dbReference>
<dbReference type="InterPro" id="IPR044063">
    <property type="entry name" value="ZF_RING_GID"/>
</dbReference>
<feature type="non-terminal residue" evidence="3">
    <location>
        <position position="1"/>
    </location>
</feature>
<sequence length="51" mass="5698">IEIDLGKKCWYHSVFACPILRQQTSESNPPMKLICGHVISRDALNKLTNAG</sequence>
<feature type="zinc finger region" description="RING-Gid-type" evidence="1">
    <location>
        <begin position="17"/>
        <end position="51"/>
    </location>
</feature>
<evidence type="ECO:0000259" key="2">
    <source>
        <dbReference type="PROSITE" id="PS51867"/>
    </source>
</evidence>
<evidence type="ECO:0000313" key="4">
    <source>
        <dbReference type="Proteomes" id="UP001529510"/>
    </source>
</evidence>
<comment type="caution">
    <text evidence="3">The sequence shown here is derived from an EMBL/GenBank/DDBJ whole genome shotgun (WGS) entry which is preliminary data.</text>
</comment>